<feature type="region of interest" description="Disordered" evidence="1">
    <location>
        <begin position="579"/>
        <end position="605"/>
    </location>
</feature>
<sequence>MDYKERLKRFTTILNSPNPVSLPGLCGLCLQGIPDEYSIRSKAWMLMLEYLPTDKSQWKEVLRSHRETYTSFVQELLIDPWKKLSLQEDAETAEAEDHPLSTNKDSRWKQYFEDNQTLEQIDKDIRRTLPDLSFFQGKSDDAMSFSVSSAAEVQVENSGSTSSFTQTGSSIQDISFQNKEEYIQFLEDSHYSLQARIYQLDSESPTSSSILSNKPRKSIEKASQENDEDELGIHREATERILFIYAKLNPGIGYVQGMNELLAPLYYVLATDPSYENRFYCECDSFFLFTEMMVQVRDLYEKTLDHDSGHGIYFLMSKFTDRLRQYDFELWECMKKKEINPAYYSFRWYTCLFTQEFPLPDVIRLWDSIIADQTRARLLGKNEDGFNGAFDFAIDFCCAILIELREYLLKYSFADSIKLLQSQFSADMSTLLNVTFELESLRKNKSVGSDMSYVPGKSFITNDLTNSVKNRMLATYNSVKNTSSQNVKQPSKDSEEPASDSRSFFPSFRSSLDETPPNPYFKINKNVRTIFATPKTPEHQDSEGGWSTLKTKGNNLFNKVGNIVGDAVRYVTEEEEFSEEEDFTDTSRKIGESRRRKTVSRKNVI</sequence>
<dbReference type="RefSeq" id="XP_056037454.1">
    <property type="nucleotide sequence ID" value="XM_056182272.1"/>
</dbReference>
<protein>
    <submittedName>
        <fullName evidence="3">Rab GAP Tbc13</fullName>
    </submittedName>
</protein>
<dbReference type="PANTHER" id="PTHR22957:SF27">
    <property type="entry name" value="TBC1 DOMAIN FAMILY MEMBER 13"/>
    <property type="match status" value="1"/>
</dbReference>
<accession>A0AAE9WBG1</accession>
<dbReference type="InterPro" id="IPR000195">
    <property type="entry name" value="Rab-GAP-TBC_dom"/>
</dbReference>
<feature type="region of interest" description="Disordered" evidence="1">
    <location>
        <begin position="205"/>
        <end position="231"/>
    </location>
</feature>
<dbReference type="Proteomes" id="UP001212411">
    <property type="component" value="Chromosome 2"/>
</dbReference>
<dbReference type="Pfam" id="PF00566">
    <property type="entry name" value="RabGAP-TBC"/>
    <property type="match status" value="1"/>
</dbReference>
<feature type="compositionally biased region" description="Low complexity" evidence="1">
    <location>
        <begin position="500"/>
        <end position="510"/>
    </location>
</feature>
<dbReference type="SUPFAM" id="SSF47923">
    <property type="entry name" value="Ypt/Rab-GAP domain of gyp1p"/>
    <property type="match status" value="2"/>
</dbReference>
<dbReference type="EMBL" id="CP115612">
    <property type="protein sequence ID" value="WBW73211.1"/>
    <property type="molecule type" value="Genomic_DNA"/>
</dbReference>
<dbReference type="Gene3D" id="1.10.8.270">
    <property type="entry name" value="putative rabgap domain of human tbc1 domain family member 14 like domains"/>
    <property type="match status" value="2"/>
</dbReference>
<dbReference type="KEGG" id="som:SOMG_03482"/>
<dbReference type="GO" id="GO:0005096">
    <property type="term" value="F:GTPase activator activity"/>
    <property type="evidence" value="ECO:0007669"/>
    <property type="project" value="TreeGrafter"/>
</dbReference>
<evidence type="ECO:0000313" key="4">
    <source>
        <dbReference type="Proteomes" id="UP001212411"/>
    </source>
</evidence>
<reference evidence="3 4" key="1">
    <citation type="journal article" date="2023" name="G3 (Bethesda)">
        <title>A high-quality reference genome for the fission yeast Schizosaccharomyces osmophilus.</title>
        <authorList>
            <person name="Jia G.S."/>
            <person name="Zhang W.C."/>
            <person name="Liang Y."/>
            <person name="Liu X.H."/>
            <person name="Rhind N."/>
            <person name="Pidoux A."/>
            <person name="Brysch-Herzberg M."/>
            <person name="Du L.L."/>
        </authorList>
    </citation>
    <scope>NUCLEOTIDE SEQUENCE [LARGE SCALE GENOMIC DNA]</scope>
    <source>
        <strain evidence="3 4">CBS 15793</strain>
    </source>
</reference>
<dbReference type="PANTHER" id="PTHR22957">
    <property type="entry name" value="TBC1 DOMAIN FAMILY MEMBER GTPASE-ACTIVATING PROTEIN"/>
    <property type="match status" value="1"/>
</dbReference>
<dbReference type="GeneID" id="80876961"/>
<feature type="compositionally biased region" description="Basic residues" evidence="1">
    <location>
        <begin position="594"/>
        <end position="605"/>
    </location>
</feature>
<feature type="region of interest" description="Disordered" evidence="1">
    <location>
        <begin position="479"/>
        <end position="519"/>
    </location>
</feature>
<name>A0AAE9WBG1_9SCHI</name>
<evidence type="ECO:0000256" key="1">
    <source>
        <dbReference type="SAM" id="MobiDB-lite"/>
    </source>
</evidence>
<evidence type="ECO:0000259" key="2">
    <source>
        <dbReference type="PROSITE" id="PS50086"/>
    </source>
</evidence>
<proteinExistence type="predicted"/>
<gene>
    <name evidence="3" type="primary">tbc13</name>
    <name evidence="3" type="ORF">SOMG_03482</name>
</gene>
<dbReference type="FunFam" id="1.10.472.80:FF:000148">
    <property type="entry name" value="TBC domain-containing protein C1952.17c"/>
    <property type="match status" value="1"/>
</dbReference>
<evidence type="ECO:0000313" key="3">
    <source>
        <dbReference type="EMBL" id="WBW73211.1"/>
    </source>
</evidence>
<dbReference type="InterPro" id="IPR035969">
    <property type="entry name" value="Rab-GAP_TBC_sf"/>
</dbReference>
<dbReference type="Gene3D" id="1.10.472.80">
    <property type="entry name" value="Ypt/Rab-GAP domain of gyp1p, domain 3"/>
    <property type="match status" value="1"/>
</dbReference>
<keyword evidence="4" id="KW-1185">Reference proteome</keyword>
<feature type="domain" description="Rab-GAP TBC" evidence="2">
    <location>
        <begin position="34"/>
        <end position="373"/>
    </location>
</feature>
<dbReference type="SMART" id="SM00164">
    <property type="entry name" value="TBC"/>
    <property type="match status" value="1"/>
</dbReference>
<feature type="compositionally biased region" description="Polar residues" evidence="1">
    <location>
        <begin position="479"/>
        <end position="489"/>
    </location>
</feature>
<dbReference type="PROSITE" id="PS50086">
    <property type="entry name" value="TBC_RABGAP"/>
    <property type="match status" value="1"/>
</dbReference>
<dbReference type="GO" id="GO:0006886">
    <property type="term" value="P:intracellular protein transport"/>
    <property type="evidence" value="ECO:0007669"/>
    <property type="project" value="TreeGrafter"/>
</dbReference>
<dbReference type="AlphaFoldDB" id="A0AAE9WBG1"/>
<organism evidence="3 4">
    <name type="scientific">Schizosaccharomyces osmophilus</name>
    <dbReference type="NCBI Taxonomy" id="2545709"/>
    <lineage>
        <taxon>Eukaryota</taxon>
        <taxon>Fungi</taxon>
        <taxon>Dikarya</taxon>
        <taxon>Ascomycota</taxon>
        <taxon>Taphrinomycotina</taxon>
        <taxon>Schizosaccharomycetes</taxon>
        <taxon>Schizosaccharomycetales</taxon>
        <taxon>Schizosaccharomycetaceae</taxon>
        <taxon>Schizosaccharomyces</taxon>
    </lineage>
</organism>